<protein>
    <submittedName>
        <fullName evidence="1">(salmon louse) hypothetical protein</fullName>
    </submittedName>
</protein>
<evidence type="ECO:0000313" key="1">
    <source>
        <dbReference type="EMBL" id="CAF2987266.1"/>
    </source>
</evidence>
<keyword evidence="2" id="KW-1185">Reference proteome</keyword>
<dbReference type="Proteomes" id="UP000675881">
    <property type="component" value="Chromosome 6"/>
</dbReference>
<sequence>MCLKVALDKSSPSDWDQGCFGDADFIFEDDRRRRKESVEKLQRCRNWTSYQQDNEPKPNAKVVKKRFKDPNINILELSSQSPDLHPIKNLKTRVMSRKLTNLTQLEVFAKEEWAIIAL</sequence>
<dbReference type="InterPro" id="IPR036397">
    <property type="entry name" value="RNaseH_sf"/>
</dbReference>
<evidence type="ECO:0000313" key="2">
    <source>
        <dbReference type="Proteomes" id="UP000675881"/>
    </source>
</evidence>
<name>A0A7R8HB61_LEPSM</name>
<dbReference type="AlphaFoldDB" id="A0A7R8HB61"/>
<dbReference type="EMBL" id="HG994585">
    <property type="protein sequence ID" value="CAF2987266.1"/>
    <property type="molecule type" value="Genomic_DNA"/>
</dbReference>
<proteinExistence type="predicted"/>
<organism evidence="1 2">
    <name type="scientific">Lepeophtheirus salmonis</name>
    <name type="common">Salmon louse</name>
    <name type="synonym">Caligus salmonis</name>
    <dbReference type="NCBI Taxonomy" id="72036"/>
    <lineage>
        <taxon>Eukaryota</taxon>
        <taxon>Metazoa</taxon>
        <taxon>Ecdysozoa</taxon>
        <taxon>Arthropoda</taxon>
        <taxon>Crustacea</taxon>
        <taxon>Multicrustacea</taxon>
        <taxon>Hexanauplia</taxon>
        <taxon>Copepoda</taxon>
        <taxon>Siphonostomatoida</taxon>
        <taxon>Caligidae</taxon>
        <taxon>Lepeophtheirus</taxon>
    </lineage>
</organism>
<gene>
    <name evidence="1" type="ORF">LSAA_11802</name>
</gene>
<dbReference type="GO" id="GO:0003676">
    <property type="term" value="F:nucleic acid binding"/>
    <property type="evidence" value="ECO:0007669"/>
    <property type="project" value="InterPro"/>
</dbReference>
<dbReference type="Gene3D" id="3.30.420.10">
    <property type="entry name" value="Ribonuclease H-like superfamily/Ribonuclease H"/>
    <property type="match status" value="1"/>
</dbReference>
<accession>A0A7R8HB61</accession>
<reference evidence="1" key="1">
    <citation type="submission" date="2021-02" db="EMBL/GenBank/DDBJ databases">
        <authorList>
            <person name="Bekaert M."/>
        </authorList>
    </citation>
    <scope>NUCLEOTIDE SEQUENCE</scope>
    <source>
        <strain evidence="1">IoA-00</strain>
    </source>
</reference>